<accession>A0A0F9BPY9</accession>
<dbReference type="AlphaFoldDB" id="A0A0F9BPY9"/>
<sequence>MILKLTSQNGKTQKLLTDDANAIALLGRLNGNAKWIEVGEDEKKYFINIEGFVKIEIIPEIEKNPEPEPE</sequence>
<proteinExistence type="predicted"/>
<dbReference type="EMBL" id="LAZR01050851">
    <property type="protein sequence ID" value="KKK86426.1"/>
    <property type="molecule type" value="Genomic_DNA"/>
</dbReference>
<evidence type="ECO:0000313" key="1">
    <source>
        <dbReference type="EMBL" id="KKK86426.1"/>
    </source>
</evidence>
<reference evidence="1" key="1">
    <citation type="journal article" date="2015" name="Nature">
        <title>Complex archaea that bridge the gap between prokaryotes and eukaryotes.</title>
        <authorList>
            <person name="Spang A."/>
            <person name="Saw J.H."/>
            <person name="Jorgensen S.L."/>
            <person name="Zaremba-Niedzwiedzka K."/>
            <person name="Martijn J."/>
            <person name="Lind A.E."/>
            <person name="van Eijk R."/>
            <person name="Schleper C."/>
            <person name="Guy L."/>
            <person name="Ettema T.J."/>
        </authorList>
    </citation>
    <scope>NUCLEOTIDE SEQUENCE</scope>
</reference>
<gene>
    <name evidence="1" type="ORF">LCGC14_2763350</name>
</gene>
<comment type="caution">
    <text evidence="1">The sequence shown here is derived from an EMBL/GenBank/DDBJ whole genome shotgun (WGS) entry which is preliminary data.</text>
</comment>
<name>A0A0F9BPY9_9ZZZZ</name>
<organism evidence="1">
    <name type="scientific">marine sediment metagenome</name>
    <dbReference type="NCBI Taxonomy" id="412755"/>
    <lineage>
        <taxon>unclassified sequences</taxon>
        <taxon>metagenomes</taxon>
        <taxon>ecological metagenomes</taxon>
    </lineage>
</organism>
<protein>
    <submittedName>
        <fullName evidence="1">Uncharacterized protein</fullName>
    </submittedName>
</protein>